<dbReference type="Gene3D" id="1.20.1250.20">
    <property type="entry name" value="MFS general substrate transporter like domains"/>
    <property type="match status" value="1"/>
</dbReference>
<dbReference type="EMBL" id="UHID01000001">
    <property type="protein sequence ID" value="SUO94459.1"/>
    <property type="molecule type" value="Genomic_DNA"/>
</dbReference>
<feature type="transmembrane region" description="Helical" evidence="2">
    <location>
        <begin position="119"/>
        <end position="144"/>
    </location>
</feature>
<dbReference type="Proteomes" id="UP000254150">
    <property type="component" value="Unassembled WGS sequence"/>
</dbReference>
<dbReference type="GO" id="GO:0022857">
    <property type="term" value="F:transmembrane transporter activity"/>
    <property type="evidence" value="ECO:0007669"/>
    <property type="project" value="InterPro"/>
</dbReference>
<feature type="transmembrane region" description="Helical" evidence="2">
    <location>
        <begin position="288"/>
        <end position="313"/>
    </location>
</feature>
<accession>A0A380MPB2</accession>
<proteinExistence type="predicted"/>
<feature type="transmembrane region" description="Helical" evidence="2">
    <location>
        <begin position="87"/>
        <end position="113"/>
    </location>
</feature>
<reference evidence="3 4" key="1">
    <citation type="submission" date="2018-06" db="EMBL/GenBank/DDBJ databases">
        <authorList>
            <consortium name="Pathogen Informatics"/>
            <person name="Doyle S."/>
        </authorList>
    </citation>
    <scope>NUCLEOTIDE SEQUENCE [LARGE SCALE GENOMIC DNA]</scope>
    <source>
        <strain evidence="3 4">NCTC7807</strain>
    </source>
</reference>
<dbReference type="InterPro" id="IPR036259">
    <property type="entry name" value="MFS_trans_sf"/>
</dbReference>
<dbReference type="SUPFAM" id="SSF103473">
    <property type="entry name" value="MFS general substrate transporter"/>
    <property type="match status" value="1"/>
</dbReference>
<gene>
    <name evidence="3" type="ORF">NCTC7807_00889</name>
</gene>
<dbReference type="PANTHER" id="PTHR23542:SF1">
    <property type="entry name" value="MAJOR FACILITATOR SUPERFAMILY (MFS) PROFILE DOMAIN-CONTAINING PROTEIN"/>
    <property type="match status" value="1"/>
</dbReference>
<dbReference type="PANTHER" id="PTHR23542">
    <property type="match status" value="1"/>
</dbReference>
<keyword evidence="2" id="KW-0472">Membrane</keyword>
<evidence type="ECO:0000313" key="3">
    <source>
        <dbReference type="EMBL" id="SUO94459.1"/>
    </source>
</evidence>
<evidence type="ECO:0000313" key="4">
    <source>
        <dbReference type="Proteomes" id="UP000254150"/>
    </source>
</evidence>
<organism evidence="3 4">
    <name type="scientific">Streptomyces griseus</name>
    <dbReference type="NCBI Taxonomy" id="1911"/>
    <lineage>
        <taxon>Bacteria</taxon>
        <taxon>Bacillati</taxon>
        <taxon>Actinomycetota</taxon>
        <taxon>Actinomycetes</taxon>
        <taxon>Kitasatosporales</taxon>
        <taxon>Streptomycetaceae</taxon>
        <taxon>Streptomyces</taxon>
    </lineage>
</organism>
<feature type="compositionally biased region" description="Pro residues" evidence="1">
    <location>
        <begin position="32"/>
        <end position="56"/>
    </location>
</feature>
<feature type="transmembrane region" description="Helical" evidence="2">
    <location>
        <begin position="378"/>
        <end position="401"/>
    </location>
</feature>
<keyword evidence="2 3" id="KW-0812">Transmembrane</keyword>
<feature type="transmembrane region" description="Helical" evidence="2">
    <location>
        <begin position="413"/>
        <end position="436"/>
    </location>
</feature>
<dbReference type="InterPro" id="IPR011701">
    <property type="entry name" value="MFS"/>
</dbReference>
<feature type="transmembrane region" description="Helical" evidence="2">
    <location>
        <begin position="156"/>
        <end position="175"/>
    </location>
</feature>
<sequence>MPSLPALRRRPALPASTTRCAVSGHTLVLAAPPRPPEPGPPGPPPPRRPRRGPGPPGHRARRPDASGPGAPESGRPSYPALLRLPGAAAFTLGGLLARLPAGMFSVSAVLMIAASRGSYALAGAVTATGLAATALVAPWTARLVDRYGQRRVARPAAALAACGALALVACVHLGAPAWTLFAAYAATATVPNAGAMARARWQALLGEDPARRHTANSLEQAVDEVCFMVGPALAAVLCTSLFPEAGTLTGVALLVGGITLFTAQRATEPRPHPRSATGPAVPLRQPGTAPLLAVFLATGVVFGTLEVTTLAFADAAGHAAAGGLIVGLQAAGSCVAGLVYGARAPLAPPAARLPALLALLAGALALPALAATTGSPTALAPAVLCAGTATAPVMITAMTLVQHRTPPARLNEGLTLAVTAILTGIALGSALSGPLADHFPPGTGYLLALTAAGSAVPLARLRTLPAPSDPVRADGLPAGPSGG</sequence>
<feature type="transmembrane region" description="Helical" evidence="2">
    <location>
        <begin position="319"/>
        <end position="341"/>
    </location>
</feature>
<feature type="transmembrane region" description="Helical" evidence="2">
    <location>
        <begin position="353"/>
        <end position="372"/>
    </location>
</feature>
<dbReference type="AlphaFoldDB" id="A0A380MPB2"/>
<dbReference type="Pfam" id="PF07690">
    <property type="entry name" value="MFS_1"/>
    <property type="match status" value="1"/>
</dbReference>
<evidence type="ECO:0000256" key="1">
    <source>
        <dbReference type="SAM" id="MobiDB-lite"/>
    </source>
</evidence>
<dbReference type="RefSeq" id="WP_115067936.1">
    <property type="nucleotide sequence ID" value="NZ_UHID01000001.1"/>
</dbReference>
<keyword evidence="2" id="KW-1133">Transmembrane helix</keyword>
<evidence type="ECO:0000256" key="2">
    <source>
        <dbReference type="SAM" id="Phobius"/>
    </source>
</evidence>
<protein>
    <submittedName>
        <fullName evidence="3">Transmembrane efflux protein</fullName>
    </submittedName>
</protein>
<name>A0A380MPB2_STRGR</name>
<feature type="region of interest" description="Disordered" evidence="1">
    <location>
        <begin position="1"/>
        <end position="78"/>
    </location>
</feature>